<feature type="region of interest" description="Disordered" evidence="1">
    <location>
        <begin position="1"/>
        <end position="25"/>
    </location>
</feature>
<dbReference type="EMBL" id="JAMQAW010000003">
    <property type="protein sequence ID" value="MCM2387402.1"/>
    <property type="molecule type" value="Genomic_DNA"/>
</dbReference>
<dbReference type="Proteomes" id="UP001431429">
    <property type="component" value="Unassembled WGS sequence"/>
</dbReference>
<name>A0ABT0UFJ6_9ACTN</name>
<proteinExistence type="predicted"/>
<reference evidence="2" key="1">
    <citation type="submission" date="2022-06" db="EMBL/GenBank/DDBJ databases">
        <title>Genome public.</title>
        <authorList>
            <person name="Sun Q."/>
        </authorList>
    </citation>
    <scope>NUCLEOTIDE SEQUENCE</scope>
    <source>
        <strain evidence="2">CWNU-1</strain>
    </source>
</reference>
<protein>
    <submittedName>
        <fullName evidence="2">Prealbumin-like fold domain-containing protein</fullName>
    </submittedName>
</protein>
<sequence>MDGDQRHRRNPDPRVSHRPSRHRDRQRLLTGRVGACVFRSLAVGEYYVLEPPKGYVLPDNPVSGPYEITAENADLPVAMKIANKSGSDEGKKGKY</sequence>
<accession>A0ABT0UFJ6</accession>
<gene>
    <name evidence="2" type="ORF">NBG84_03585</name>
</gene>
<evidence type="ECO:0000313" key="2">
    <source>
        <dbReference type="EMBL" id="MCM2387402.1"/>
    </source>
</evidence>
<evidence type="ECO:0000313" key="3">
    <source>
        <dbReference type="Proteomes" id="UP001431429"/>
    </source>
</evidence>
<organism evidence="2 3">
    <name type="scientific">Streptomyces albipurpureus</name>
    <dbReference type="NCBI Taxonomy" id="2897419"/>
    <lineage>
        <taxon>Bacteria</taxon>
        <taxon>Bacillati</taxon>
        <taxon>Actinomycetota</taxon>
        <taxon>Actinomycetes</taxon>
        <taxon>Kitasatosporales</taxon>
        <taxon>Streptomycetaceae</taxon>
        <taxon>Streptomyces</taxon>
    </lineage>
</organism>
<dbReference type="RefSeq" id="WP_250917767.1">
    <property type="nucleotide sequence ID" value="NZ_JAMQAW010000003.1"/>
</dbReference>
<comment type="caution">
    <text evidence="2">The sequence shown here is derived from an EMBL/GenBank/DDBJ whole genome shotgun (WGS) entry which is preliminary data.</text>
</comment>
<feature type="compositionally biased region" description="Basic residues" evidence="1">
    <location>
        <begin position="16"/>
        <end position="25"/>
    </location>
</feature>
<evidence type="ECO:0000256" key="1">
    <source>
        <dbReference type="SAM" id="MobiDB-lite"/>
    </source>
</evidence>
<keyword evidence="3" id="KW-1185">Reference proteome</keyword>